<proteinExistence type="predicted"/>
<dbReference type="GO" id="GO:0016740">
    <property type="term" value="F:transferase activity"/>
    <property type="evidence" value="ECO:0007669"/>
    <property type="project" value="UniProtKB-KW"/>
</dbReference>
<dbReference type="Gene3D" id="3.40.50.10540">
    <property type="entry name" value="Crotonobetainyl-coa:carnitine coa-transferase, domain 1"/>
    <property type="match status" value="1"/>
</dbReference>
<dbReference type="EMBL" id="CP011409">
    <property type="protein sequence ID" value="AKZ63745.1"/>
    <property type="molecule type" value="Genomic_DNA"/>
</dbReference>
<accession>A0ABM5V2M7</accession>
<organism evidence="1 2">
    <name type="scientific">Herbaspirillum hiltneri N3</name>
    <dbReference type="NCBI Taxonomy" id="1262470"/>
    <lineage>
        <taxon>Bacteria</taxon>
        <taxon>Pseudomonadati</taxon>
        <taxon>Pseudomonadota</taxon>
        <taxon>Betaproteobacteria</taxon>
        <taxon>Burkholderiales</taxon>
        <taxon>Oxalobacteraceae</taxon>
        <taxon>Herbaspirillum</taxon>
    </lineage>
</organism>
<dbReference type="SUPFAM" id="SSF89796">
    <property type="entry name" value="CoA-transferase family III (CaiB/BaiF)"/>
    <property type="match status" value="2"/>
</dbReference>
<name>A0ABM5V2M7_9BURK</name>
<dbReference type="Proteomes" id="UP000063429">
    <property type="component" value="Chromosome"/>
</dbReference>
<sequence>MMSAESHPSTQAFLREIWLAARGESAFLEQVRLSGEGSLPSVFAVTDLAAGAIGAAGLAVAELVQAAGGAAQEVAADRRLASFWFGTSLRPQGWEAPPLWDAVAGDYQAADGWIRLHTNAPHHRAAALAVLEVPVDRAAVAQAVARWKTEELEAAVVTHGGCAARMRTMEEWRVHPQGAAVNGEPLLHIADAPAGAKPGWPVNPQRPLQGIRVLDLTRVLAGPTATRFMAGFGADVLRLDPPGWDEPGVVPDLVPGKRCARLDLRTSQGQEIFTQLLAQADVMVHGYRSDALAGLGFDAASRRRINPALVDVSLDAYGWSGPWKARRGFDSLVQMSSGIAEAGMRRLGRDKPTPLPVQALDHATGYLMATAAIRGLTQRLKTGKGSEVRTSLARMAQLLVTGSGNQADAALAAENAGDLAPAIEQTFWGPAQRVSGAVTVGETMMAWDRPAAPLGSAQPAW</sequence>
<dbReference type="PANTHER" id="PTHR48229:SF1">
    <property type="entry name" value="ALPHA METHYLACYL-COA RACEMASE-RELATED"/>
    <property type="match status" value="1"/>
</dbReference>
<dbReference type="Pfam" id="PF02515">
    <property type="entry name" value="CoA_transf_3"/>
    <property type="match status" value="1"/>
</dbReference>
<evidence type="ECO:0000313" key="1">
    <source>
        <dbReference type="EMBL" id="AKZ63745.1"/>
    </source>
</evidence>
<dbReference type="RefSeq" id="WP_053198591.1">
    <property type="nucleotide sequence ID" value="NZ_CP011409.1"/>
</dbReference>
<evidence type="ECO:0000313" key="2">
    <source>
        <dbReference type="Proteomes" id="UP000063429"/>
    </source>
</evidence>
<gene>
    <name evidence="1" type="ORF">F506_14680</name>
</gene>
<keyword evidence="2" id="KW-1185">Reference proteome</keyword>
<dbReference type="InterPro" id="IPR023606">
    <property type="entry name" value="CoA-Trfase_III_dom_1_sf"/>
</dbReference>
<dbReference type="PANTHER" id="PTHR48229">
    <property type="entry name" value="CAIB/BAIF FAMILY ENZYME (AFU_ORTHOLOGUE AFUA_1G05360)-RELATED"/>
    <property type="match status" value="1"/>
</dbReference>
<reference evidence="2" key="1">
    <citation type="journal article" date="2015" name="Genome Announc.">
        <title>Complete Genome Sequence of Herbaspirillum hiltneri N3 (DSM 17495), Isolated from Surface-Sterilized Wheat Roots.</title>
        <authorList>
            <person name="Guizelini D."/>
            <person name="Saizaki P.M."/>
            <person name="Coimbra N.A."/>
            <person name="Weiss V.A."/>
            <person name="Faoro H."/>
            <person name="Sfeir M.Z."/>
            <person name="Baura V.A."/>
            <person name="Monteiro R.A."/>
            <person name="Chubatsu L.S."/>
            <person name="Souza E.M."/>
            <person name="Cruz L.M."/>
            <person name="Pedrosa F.O."/>
            <person name="Raittz R.T."/>
            <person name="Marchaukoski J.N."/>
            <person name="Steffens M.B."/>
        </authorList>
    </citation>
    <scope>NUCLEOTIDE SEQUENCE [LARGE SCALE GENOMIC DNA]</scope>
    <source>
        <strain evidence="2">N3</strain>
    </source>
</reference>
<keyword evidence="1" id="KW-0808">Transferase</keyword>
<dbReference type="InterPro" id="IPR052985">
    <property type="entry name" value="CoA-trans_III_biosynth/detox"/>
</dbReference>
<protein>
    <submittedName>
        <fullName evidence="1">CAIB/BAIF family CoA transferase</fullName>
    </submittedName>
</protein>
<dbReference type="InterPro" id="IPR003673">
    <property type="entry name" value="CoA-Trfase_fam_III"/>
</dbReference>